<feature type="compositionally biased region" description="Low complexity" evidence="5">
    <location>
        <begin position="81"/>
        <end position="90"/>
    </location>
</feature>
<keyword evidence="3" id="KW-0906">Nuclear pore complex</keyword>
<dbReference type="InterPro" id="IPR007231">
    <property type="entry name" value="Nucleoporin_int_Nup93/Nic96"/>
</dbReference>
<evidence type="ECO:0000313" key="6">
    <source>
        <dbReference type="EMBL" id="GAB0135539.1"/>
    </source>
</evidence>
<keyword evidence="4" id="KW-0539">Nucleus</keyword>
<evidence type="ECO:0000256" key="1">
    <source>
        <dbReference type="ARBA" id="ARBA00004567"/>
    </source>
</evidence>
<dbReference type="InterPro" id="IPR025574">
    <property type="entry name" value="Nucleoporin_FG_rpt"/>
</dbReference>
<feature type="region of interest" description="Disordered" evidence="5">
    <location>
        <begin position="1"/>
        <end position="201"/>
    </location>
</feature>
<feature type="region of interest" description="Disordered" evidence="5">
    <location>
        <begin position="351"/>
        <end position="383"/>
    </location>
</feature>
<feature type="compositionally biased region" description="Low complexity" evidence="5">
    <location>
        <begin position="983"/>
        <end position="992"/>
    </location>
</feature>
<evidence type="ECO:0000256" key="4">
    <source>
        <dbReference type="ARBA" id="ARBA00023242"/>
    </source>
</evidence>
<feature type="region of interest" description="Disordered" evidence="5">
    <location>
        <begin position="397"/>
        <end position="432"/>
    </location>
</feature>
<accession>A0ABQ0CQ24</accession>
<feature type="compositionally biased region" description="Low complexity" evidence="5">
    <location>
        <begin position="139"/>
        <end position="155"/>
    </location>
</feature>
<comment type="subcellular location">
    <subcellularLocation>
        <location evidence="1">Nucleus</location>
        <location evidence="1">Nuclear pore complex</location>
    </subcellularLocation>
</comment>
<feature type="compositionally biased region" description="Low complexity" evidence="5">
    <location>
        <begin position="188"/>
        <end position="201"/>
    </location>
</feature>
<feature type="compositionally biased region" description="Low complexity" evidence="5">
    <location>
        <begin position="18"/>
        <end position="28"/>
    </location>
</feature>
<feature type="compositionally biased region" description="Low complexity" evidence="5">
    <location>
        <begin position="98"/>
        <end position="107"/>
    </location>
</feature>
<sequence>MSLFGQSTAGGGGSSLFGQPAQNQQQAQSGGGLFGGAQQQNKPAAGGLFGGGQQTGTLGGGLFGQSTQNQTTGAAGGGLFGQSTQNQTTGATGGGLFGQSTQNQTTGATGGGLFGSQPQGQQQQKPSLFGPSTTSSPFGGATTTQQAGGLSGTAAKPSLFGSTMAANTVQQPQQNPGIPGGSLWGASTQTAQPQNAQPQQPAGAYFDSLFAKTQKDGGIKTNMEDLPSLELGLGDLRHRLRKLQSKQNEKPLDGKAHYLLAASGVDPSTAAKDLGMLDVQGGRAERTHGYAPSEIDVETYLSNLQTKTTLDMISDGLERSVRDFDDFLEDNVAMEWDAQRRRIYQHFGIKPRQDSAAAARESQGGFGRSRKKSHAPARTGRNSVLGASLLQRSVIGTPSRIGTHHQPEFTDVDRSADSGSLKSRGAAEDSVLRERQAKLAEKVRTLNIARVMRRPYPILAELGEVEHKSHEHHAPHVVEAYRVMIEIVGEDAEAEATINSATAKERQYAGMYLDENPNSASSVEMRRRILHGSTAFLERQFLREVESLIAKHPHEAKLGGLPDITSKIKAYIRLRSARKDLVPDNTELQQIQGEFVWAVVFYLLRSGHVNEAAQYVNDNSNHFRGIDRTFATYLNNYAASEDRRITNRKLLDRCTNEYMQRSRNAPENSIDPFRMASYKVIGRIELSNRNLDGLNTDINDWIWLQFNLAREGDKTIEMAGESFGLAELQSSIREIGLKHFPKSTSEDTTSGSFGMFFYLQILAGMFEDAVAYLYPFSYVDAVHFALALTYYGLLRPSDPMSAPNDLRSYSVKNLAQINFGRMIGYYTRDFRAADVVSAVDYLTLICLNQDLGGEAGQRQSSLCHEALRELVLETREFSKLIGDIRPDGRAIRGIIEERGSLIGLDEETDFVNTVTLQAASFADESGRTTDSVLLYHLAGEYDTVVAIVGRALSEDISLEIGEDPMRLMPVKPRAGGTEADARQQQQQQQQQQGGSSLSLASIDDPVELAKTMMAMYERDAMFSRKIQDQNKVACRLLLEMSTIKKLVVEGGQWAQGLDKIKSLDILPLDAAGDASTIRACASKFSGLPQPVSINVPNLLLWTIICCVRQREELMNGQFSGNEGTRRMMVDQLKQMTLDLTTYTSQLRYRFPPHVHEALARASAE</sequence>
<reference evidence="7" key="1">
    <citation type="submission" date="2024-06" db="EMBL/GenBank/DDBJ databases">
        <title>Draft Genome Sequences of Epichloe bromicola Strains Isolated from Elymus ciliaris.</title>
        <authorList>
            <consortium name="Epichloe bromicola genome sequencing consortium"/>
            <person name="Miura A."/>
            <person name="Imano S."/>
            <person name="Ashida A."/>
            <person name="Sato I."/>
            <person name="Chiba S."/>
            <person name="Tanaka A."/>
            <person name="Camagna M."/>
            <person name="Takemoto D."/>
        </authorList>
    </citation>
    <scope>NUCLEOTIDE SEQUENCE [LARGE SCALE GENOMIC DNA]</scope>
    <source>
        <strain evidence="7">DP</strain>
    </source>
</reference>
<dbReference type="PANTHER" id="PTHR11225">
    <property type="entry name" value="NUCLEAR PORE COMPLEX PROTEIN NUP93 NUCLEOPORIN NUP93 DEAD EYE PROTEIN"/>
    <property type="match status" value="1"/>
</dbReference>
<gene>
    <name evidence="6" type="primary">g3873</name>
    <name evidence="6" type="ORF">EsDP_00003873</name>
</gene>
<feature type="region of interest" description="Disordered" evidence="5">
    <location>
        <begin position="963"/>
        <end position="997"/>
    </location>
</feature>
<dbReference type="Pfam" id="PF13634">
    <property type="entry name" value="Nucleoporin_FG"/>
    <property type="match status" value="1"/>
</dbReference>
<protein>
    <submittedName>
        <fullName evidence="6">Nuclear pore complex subunit</fullName>
    </submittedName>
</protein>
<feature type="compositionally biased region" description="Basic and acidic residues" evidence="5">
    <location>
        <begin position="405"/>
        <end position="416"/>
    </location>
</feature>
<name>A0ABQ0CQ24_9HYPO</name>
<evidence type="ECO:0000256" key="5">
    <source>
        <dbReference type="SAM" id="MobiDB-lite"/>
    </source>
</evidence>
<dbReference type="Proteomes" id="UP001562357">
    <property type="component" value="Unassembled WGS sequence"/>
</dbReference>
<keyword evidence="3" id="KW-0653">Protein transport</keyword>
<evidence type="ECO:0000256" key="2">
    <source>
        <dbReference type="ARBA" id="ARBA00010186"/>
    </source>
</evidence>
<evidence type="ECO:0000256" key="3">
    <source>
        <dbReference type="ARBA" id="ARBA00023132"/>
    </source>
</evidence>
<feature type="compositionally biased region" description="Gly residues" evidence="5">
    <location>
        <begin position="47"/>
        <end position="63"/>
    </location>
</feature>
<proteinExistence type="inferred from homology"/>
<keyword evidence="3" id="KW-0813">Transport</keyword>
<comment type="similarity">
    <text evidence="2">Belongs to the nucleoporin interacting component (NIC) family.</text>
</comment>
<keyword evidence="3" id="KW-0811">Translocation</keyword>
<dbReference type="Pfam" id="PF04097">
    <property type="entry name" value="Nic96"/>
    <property type="match status" value="1"/>
</dbReference>
<dbReference type="EMBL" id="BAAFGZ010000134">
    <property type="protein sequence ID" value="GAB0135539.1"/>
    <property type="molecule type" value="Genomic_DNA"/>
</dbReference>
<feature type="compositionally biased region" description="Low complexity" evidence="5">
    <location>
        <begin position="64"/>
        <end position="73"/>
    </location>
</feature>
<dbReference type="PANTHER" id="PTHR11225:SF4">
    <property type="entry name" value="NUCLEAR PORE COMPLEX PROTEIN NUP93"/>
    <property type="match status" value="1"/>
</dbReference>
<comment type="caution">
    <text evidence="6">The sequence shown here is derived from an EMBL/GenBank/DDBJ whole genome shotgun (WGS) entry which is preliminary data.</text>
</comment>
<evidence type="ECO:0000313" key="7">
    <source>
        <dbReference type="Proteomes" id="UP001562357"/>
    </source>
</evidence>
<feature type="compositionally biased region" description="Polar residues" evidence="5">
    <location>
        <begin position="160"/>
        <end position="169"/>
    </location>
</feature>
<keyword evidence="7" id="KW-1185">Reference proteome</keyword>
<organism evidence="6 7">
    <name type="scientific">Epichloe bromicola</name>
    <dbReference type="NCBI Taxonomy" id="79588"/>
    <lineage>
        <taxon>Eukaryota</taxon>
        <taxon>Fungi</taxon>
        <taxon>Dikarya</taxon>
        <taxon>Ascomycota</taxon>
        <taxon>Pezizomycotina</taxon>
        <taxon>Sordariomycetes</taxon>
        <taxon>Hypocreomycetidae</taxon>
        <taxon>Hypocreales</taxon>
        <taxon>Clavicipitaceae</taxon>
        <taxon>Epichloe</taxon>
    </lineage>
</organism>
<feature type="compositionally biased region" description="Low complexity" evidence="5">
    <location>
        <begin position="115"/>
        <end position="130"/>
    </location>
</feature>
<keyword evidence="3" id="KW-0509">mRNA transport</keyword>